<comment type="caution">
    <text evidence="2">The sequence shown here is derived from an EMBL/GenBank/DDBJ whole genome shotgun (WGS) entry which is preliminary data.</text>
</comment>
<dbReference type="GO" id="GO:0008233">
    <property type="term" value="F:peptidase activity"/>
    <property type="evidence" value="ECO:0007669"/>
    <property type="project" value="UniProtKB-KW"/>
</dbReference>
<organism evidence="2 3">
    <name type="scientific">Actinokineospora auranticolor</name>
    <dbReference type="NCBI Taxonomy" id="155976"/>
    <lineage>
        <taxon>Bacteria</taxon>
        <taxon>Bacillati</taxon>
        <taxon>Actinomycetota</taxon>
        <taxon>Actinomycetes</taxon>
        <taxon>Pseudonocardiales</taxon>
        <taxon>Pseudonocardiaceae</taxon>
        <taxon>Actinokineospora</taxon>
    </lineage>
</organism>
<proteinExistence type="predicted"/>
<accession>A0A2S6H165</accession>
<protein>
    <submittedName>
        <fullName evidence="2">Papain like cysteine protease AvrRpt2</fullName>
    </submittedName>
</protein>
<keyword evidence="2" id="KW-0645">Protease</keyword>
<evidence type="ECO:0000256" key="1">
    <source>
        <dbReference type="SAM" id="SignalP"/>
    </source>
</evidence>
<dbReference type="Proteomes" id="UP000239203">
    <property type="component" value="Unassembled WGS sequence"/>
</dbReference>
<dbReference type="AlphaFoldDB" id="A0A2S6H165"/>
<feature type="chain" id="PRO_5015412495" evidence="1">
    <location>
        <begin position="32"/>
        <end position="225"/>
    </location>
</feature>
<evidence type="ECO:0000313" key="3">
    <source>
        <dbReference type="Proteomes" id="UP000239203"/>
    </source>
</evidence>
<dbReference type="RefSeq" id="WP_245930947.1">
    <property type="nucleotide sequence ID" value="NZ_CP154825.1"/>
</dbReference>
<gene>
    <name evidence="2" type="ORF">CLV40_101346</name>
</gene>
<name>A0A2S6H165_9PSEU</name>
<dbReference type="GO" id="GO:0006508">
    <property type="term" value="P:proteolysis"/>
    <property type="evidence" value="ECO:0007669"/>
    <property type="project" value="UniProtKB-KW"/>
</dbReference>
<dbReference type="Gene3D" id="3.90.70.10">
    <property type="entry name" value="Cysteine proteinases"/>
    <property type="match status" value="1"/>
</dbReference>
<dbReference type="InterPro" id="IPR022118">
    <property type="entry name" value="Peptidase_C70_AvrRpt2"/>
</dbReference>
<reference evidence="2 3" key="1">
    <citation type="submission" date="2018-02" db="EMBL/GenBank/DDBJ databases">
        <title>Genomic Encyclopedia of Archaeal and Bacterial Type Strains, Phase II (KMG-II): from individual species to whole genera.</title>
        <authorList>
            <person name="Goeker M."/>
        </authorList>
    </citation>
    <scope>NUCLEOTIDE SEQUENCE [LARGE SCALE GENOMIC DNA]</scope>
    <source>
        <strain evidence="2 3">YU 961-1</strain>
    </source>
</reference>
<dbReference type="Pfam" id="PF12385">
    <property type="entry name" value="Peptidase_C70"/>
    <property type="match status" value="1"/>
</dbReference>
<evidence type="ECO:0000313" key="2">
    <source>
        <dbReference type="EMBL" id="PPK71157.1"/>
    </source>
</evidence>
<keyword evidence="2" id="KW-0378">Hydrolase</keyword>
<keyword evidence="3" id="KW-1185">Reference proteome</keyword>
<keyword evidence="1" id="KW-0732">Signal</keyword>
<sequence>MDRTSIRRCLPGVVAVAAALGAVVVMPSADAATGDPAALPHGLIKTVDHYQVKEVTPVRAPLDAAPLAAKKLNFTEQVQQQDQWCWAATGSSIERTLGATVSQAAFCAAGKGGSGGYCRNEGAEIPEIVRAFQGTGFNAQDAGGAISFASVQKQIDSGIPHLTGIYWTSGGGHANVIYGYDATNKSIMVGDPWPSYQRYQTWAYTQYRSNARFRWNDTVVNIAKR</sequence>
<dbReference type="EMBL" id="PTIX01000001">
    <property type="protein sequence ID" value="PPK71157.1"/>
    <property type="molecule type" value="Genomic_DNA"/>
</dbReference>
<feature type="signal peptide" evidence="1">
    <location>
        <begin position="1"/>
        <end position="31"/>
    </location>
</feature>